<feature type="region of interest" description="Disordered" evidence="1">
    <location>
        <begin position="32"/>
        <end position="74"/>
    </location>
</feature>
<sequence>MPITAGLPQFASQIGDPSFRAVVCRNGNDLNLPLPASGSDVKRKFSSQDRSSVARAQRSEPDREPMGSRVTLRYSHTSVPLAGDFRTTVIPFLDAGSPSLPVCDPLNQVRPSPSELSIPIPSMLQPAAHKERRSSPPPPSATPYHASGAQGPGLEPEHSTAQHGNKRSST</sequence>
<comment type="caution">
    <text evidence="2">The sequence shown here is derived from an EMBL/GenBank/DDBJ whole genome shotgun (WGS) entry which is preliminary data.</text>
</comment>
<proteinExistence type="predicted"/>
<protein>
    <submittedName>
        <fullName evidence="2">Uncharacterized protein</fullName>
    </submittedName>
</protein>
<dbReference type="AlphaFoldDB" id="A0A2P5I430"/>
<evidence type="ECO:0000313" key="2">
    <source>
        <dbReference type="EMBL" id="POS77267.1"/>
    </source>
</evidence>
<dbReference type="EMBL" id="MAVT02000285">
    <property type="protein sequence ID" value="POS77267.1"/>
    <property type="molecule type" value="Genomic_DNA"/>
</dbReference>
<accession>A0A2P5I430</accession>
<evidence type="ECO:0000313" key="3">
    <source>
        <dbReference type="Proteomes" id="UP000094444"/>
    </source>
</evidence>
<keyword evidence="3" id="KW-1185">Reference proteome</keyword>
<dbReference type="InParanoid" id="A0A2P5I430"/>
<name>A0A2P5I430_DIAHE</name>
<feature type="compositionally biased region" description="Low complexity" evidence="1">
    <location>
        <begin position="111"/>
        <end position="122"/>
    </location>
</feature>
<feature type="compositionally biased region" description="Basic and acidic residues" evidence="1">
    <location>
        <begin position="57"/>
        <end position="66"/>
    </location>
</feature>
<gene>
    <name evidence="2" type="ORF">DHEL01_v204338</name>
</gene>
<evidence type="ECO:0000256" key="1">
    <source>
        <dbReference type="SAM" id="MobiDB-lite"/>
    </source>
</evidence>
<organism evidence="2 3">
    <name type="scientific">Diaporthe helianthi</name>
    <dbReference type="NCBI Taxonomy" id="158607"/>
    <lineage>
        <taxon>Eukaryota</taxon>
        <taxon>Fungi</taxon>
        <taxon>Dikarya</taxon>
        <taxon>Ascomycota</taxon>
        <taxon>Pezizomycotina</taxon>
        <taxon>Sordariomycetes</taxon>
        <taxon>Sordariomycetidae</taxon>
        <taxon>Diaporthales</taxon>
        <taxon>Diaporthaceae</taxon>
        <taxon>Diaporthe</taxon>
    </lineage>
</organism>
<feature type="region of interest" description="Disordered" evidence="1">
    <location>
        <begin position="104"/>
        <end position="170"/>
    </location>
</feature>
<dbReference type="Proteomes" id="UP000094444">
    <property type="component" value="Unassembled WGS sequence"/>
</dbReference>
<reference evidence="2" key="1">
    <citation type="submission" date="2017-09" db="EMBL/GenBank/DDBJ databases">
        <title>Polyketide synthases of a Diaporthe helianthi virulent isolate.</title>
        <authorList>
            <person name="Baroncelli R."/>
        </authorList>
    </citation>
    <scope>NUCLEOTIDE SEQUENCE [LARGE SCALE GENOMIC DNA]</scope>
    <source>
        <strain evidence="2">7/96</strain>
    </source>
</reference>